<gene>
    <name evidence="4" type="primary">LUZP1</name>
    <name evidence="4" type="ORF">G0U57_019029</name>
</gene>
<feature type="compositionally biased region" description="Basic and acidic residues" evidence="3">
    <location>
        <begin position="626"/>
        <end position="638"/>
    </location>
</feature>
<organism evidence="4 5">
    <name type="scientific">Chelydra serpentina</name>
    <name type="common">Snapping turtle</name>
    <name type="synonym">Testudo serpentina</name>
    <dbReference type="NCBI Taxonomy" id="8475"/>
    <lineage>
        <taxon>Eukaryota</taxon>
        <taxon>Metazoa</taxon>
        <taxon>Chordata</taxon>
        <taxon>Craniata</taxon>
        <taxon>Vertebrata</taxon>
        <taxon>Euteleostomi</taxon>
        <taxon>Archelosauria</taxon>
        <taxon>Testudinata</taxon>
        <taxon>Testudines</taxon>
        <taxon>Cryptodira</taxon>
        <taxon>Durocryptodira</taxon>
        <taxon>Americhelydia</taxon>
        <taxon>Chelydroidea</taxon>
        <taxon>Chelydridae</taxon>
        <taxon>Chelydra</taxon>
    </lineage>
</organism>
<feature type="region of interest" description="Disordered" evidence="3">
    <location>
        <begin position="277"/>
        <end position="300"/>
    </location>
</feature>
<accession>A0A8T1S4X7</accession>
<sequence>MAEFTGYKETSNRHLRFKLQSLGRRLDELEEATKNLQKAEDELLDLQDKVIQAEGSNSSMLADVEALRKRVLKIEGKDEEIKKAEELCQLMKEKLEGEESLTRELKSEIEQLQKRMAELEKLEEAFGRSKNDCTQLCLSLNEEKNLTKKISTELEILRMKVKELEASEDRLDKTEHSLVSELEKLKSLTLSFASERKHFNERDKQNEKLIQELTQKLEQNNKLNRADQTRNASNLLERSSNSHLDRNDLRIEDDLSSALPSKEGRRKGSLDYLKHVENETRNKSENQKNKNQEDNKVKDLNQEIEKLKTQIKHFESLEEELKKMKAKNNDLQDSYLSEQNKNKLLTGQLEEIKNQIKKQKDMENGEVESEETSFPSRIKHDRHRGITAEPAISKHKSRELSPQHRRERTRNREFSSNNDNYTTSSKQVPSPSLITGRTAKASSKYALLDTVITDTKRMEDKSAVATYLSMQKDSGAPQNEVKKSREQPSVLSRYPPAAHEHKSWKASSKPGNESGLKTKVEKPSQTLSDVCQGNSDALDEKSSKGEMTLSLTEKMKTSQAEMSDICVEIPFMKSNHAPSNETASSYRYHISSQILAAESTSSKAEAATVSHRQSSEGKSKRTINSQERELTDTFHENTKPPTLIKYSNSSRSQEDILQILTSQDKEGMDQSAPSVTGQTNVGIKSDSLRSKAIKQASHEKLSTDEEMGKSTNATTESELETRKKPSSREFSSSRGVLRASLFENDKNTGNEDDPPKSIKTSSDATSVGLKSRRLFSPREALRSKAIIKPVIIEKDVKEVMGGAGSEEYSQKQKSLSKTVTNKMTSSITIFPSEPANTRTNTNETAKERHSSTSNIRVTPNELSTITNNISTPFEISINKGDIALKLSEADKIGDLALRNRTETLISRSSIMIKPSEPIEKNNCEPSLETISWKSHGPLESDSSETKHITLRSSWRTRRGLQSLEDSQIKVEKNTASTRTKACKSSTDLSETEGANARIHLLEQNSRRSRFTINSWNTPELEFRRTQSSLSASELSTRRSYVHDPITASTWNRRTLPEESKDFVPSSRRKQYGSSEQLSQAETSEKRPTSQMELQRRPGTSPHAQLASKTEDQGISHSSRMTSRR</sequence>
<feature type="compositionally biased region" description="Polar residues" evidence="3">
    <location>
        <begin position="1114"/>
        <end position="1124"/>
    </location>
</feature>
<feature type="compositionally biased region" description="Basic and acidic residues" evidence="3">
    <location>
        <begin position="696"/>
        <end position="708"/>
    </location>
</feature>
<proteinExistence type="predicted"/>
<feature type="compositionally biased region" description="Polar residues" evidence="3">
    <location>
        <begin position="1071"/>
        <end position="1081"/>
    </location>
</feature>
<keyword evidence="5" id="KW-1185">Reference proteome</keyword>
<dbReference type="EMBL" id="JAHGAV010000731">
    <property type="protein sequence ID" value="KAG6923878.1"/>
    <property type="molecule type" value="Genomic_DNA"/>
</dbReference>
<dbReference type="InterPro" id="IPR050719">
    <property type="entry name" value="Cortactin-Actin_Reg"/>
</dbReference>
<dbReference type="OrthoDB" id="9946011at2759"/>
<feature type="compositionally biased region" description="Polar residues" evidence="3">
    <location>
        <begin position="671"/>
        <end position="682"/>
    </location>
</feature>
<name>A0A8T1S4X7_CHESE</name>
<dbReference type="Proteomes" id="UP000765507">
    <property type="component" value="Unassembled WGS sequence"/>
</dbReference>
<feature type="region of interest" description="Disordered" evidence="3">
    <location>
        <begin position="356"/>
        <end position="441"/>
    </location>
</feature>
<dbReference type="GO" id="GO:0021503">
    <property type="term" value="P:neural fold bending"/>
    <property type="evidence" value="ECO:0007669"/>
    <property type="project" value="TreeGrafter"/>
</dbReference>
<feature type="region of interest" description="Disordered" evidence="3">
    <location>
        <begin position="469"/>
        <end position="546"/>
    </location>
</feature>
<evidence type="ECO:0000256" key="2">
    <source>
        <dbReference type="SAM" id="Coils"/>
    </source>
</evidence>
<feature type="region of interest" description="Disordered" evidence="3">
    <location>
        <begin position="1052"/>
        <end position="1124"/>
    </location>
</feature>
<feature type="compositionally biased region" description="Polar residues" evidence="3">
    <location>
        <begin position="831"/>
        <end position="843"/>
    </location>
</feature>
<feature type="compositionally biased region" description="Polar residues" evidence="3">
    <location>
        <begin position="414"/>
        <end position="435"/>
    </location>
</feature>
<dbReference type="PANTHER" id="PTHR23166:SF7">
    <property type="entry name" value="LEUCINE ZIPPER PROTEIN 1"/>
    <property type="match status" value="1"/>
</dbReference>
<dbReference type="AlphaFoldDB" id="A0A8T1S4X7"/>
<protein>
    <submittedName>
        <fullName evidence="4">Leucine zipper protein 1</fullName>
    </submittedName>
</protein>
<keyword evidence="1 2" id="KW-0175">Coiled coil</keyword>
<feature type="compositionally biased region" description="Low complexity" evidence="3">
    <location>
        <begin position="598"/>
        <end position="610"/>
    </location>
</feature>
<feature type="region of interest" description="Disordered" evidence="3">
    <location>
        <begin position="598"/>
        <end position="651"/>
    </location>
</feature>
<feature type="region of interest" description="Disordered" evidence="3">
    <location>
        <begin position="972"/>
        <end position="991"/>
    </location>
</feature>
<feature type="region of interest" description="Disordered" evidence="3">
    <location>
        <begin position="665"/>
        <end position="768"/>
    </location>
</feature>
<evidence type="ECO:0000256" key="3">
    <source>
        <dbReference type="SAM" id="MobiDB-lite"/>
    </source>
</evidence>
<comment type="caution">
    <text evidence="4">The sequence shown here is derived from an EMBL/GenBank/DDBJ whole genome shotgun (WGS) entry which is preliminary data.</text>
</comment>
<feature type="region of interest" description="Disordered" evidence="3">
    <location>
        <begin position="831"/>
        <end position="854"/>
    </location>
</feature>
<feature type="compositionally biased region" description="Basic and acidic residues" evidence="3">
    <location>
        <begin position="743"/>
        <end position="756"/>
    </location>
</feature>
<feature type="compositionally biased region" description="Polar residues" evidence="3">
    <location>
        <begin position="973"/>
        <end position="988"/>
    </location>
</feature>
<feature type="coiled-coil region" evidence="2">
    <location>
        <begin position="12"/>
        <end position="174"/>
    </location>
</feature>
<reference evidence="4 5" key="1">
    <citation type="journal article" date="2020" name="G3 (Bethesda)">
        <title>Draft Genome of the Common Snapping Turtle, Chelydra serpentina, a Model for Phenotypic Plasticity in Reptiles.</title>
        <authorList>
            <person name="Das D."/>
            <person name="Singh S.K."/>
            <person name="Bierstedt J."/>
            <person name="Erickson A."/>
            <person name="Galli G.L.J."/>
            <person name="Crossley D.A. 2nd"/>
            <person name="Rhen T."/>
        </authorList>
    </citation>
    <scope>NUCLEOTIDE SEQUENCE [LARGE SCALE GENOMIC DNA]</scope>
    <source>
        <strain evidence="4">KW</strain>
    </source>
</reference>
<feature type="compositionally biased region" description="Polar residues" evidence="3">
    <location>
        <begin position="229"/>
        <end position="241"/>
    </location>
</feature>
<feature type="compositionally biased region" description="Polar residues" evidence="3">
    <location>
        <begin position="523"/>
        <end position="535"/>
    </location>
</feature>
<feature type="region of interest" description="Disordered" evidence="3">
    <location>
        <begin position="219"/>
        <end position="241"/>
    </location>
</feature>
<evidence type="ECO:0000313" key="5">
    <source>
        <dbReference type="Proteomes" id="UP000765507"/>
    </source>
</evidence>
<evidence type="ECO:0000256" key="1">
    <source>
        <dbReference type="ARBA" id="ARBA00023054"/>
    </source>
</evidence>
<dbReference type="PANTHER" id="PTHR23166">
    <property type="entry name" value="FILAMIN/GPBP-INTERACTING PROTEIN"/>
    <property type="match status" value="1"/>
</dbReference>
<evidence type="ECO:0000313" key="4">
    <source>
        <dbReference type="EMBL" id="KAG6923878.1"/>
    </source>
</evidence>